<dbReference type="STRING" id="471870.BACINT_03967"/>
<proteinExistence type="predicted"/>
<accession>B3CDI0</accession>
<organism evidence="1 2">
    <name type="scientific">Bacteroides intestinalis DSM 17393</name>
    <dbReference type="NCBI Taxonomy" id="471870"/>
    <lineage>
        <taxon>Bacteria</taxon>
        <taxon>Pseudomonadati</taxon>
        <taxon>Bacteroidota</taxon>
        <taxon>Bacteroidia</taxon>
        <taxon>Bacteroidales</taxon>
        <taxon>Bacteroidaceae</taxon>
        <taxon>Bacteroides</taxon>
    </lineage>
</organism>
<comment type="caution">
    <text evidence="1">The sequence shown here is derived from an EMBL/GenBank/DDBJ whole genome shotgun (WGS) entry which is preliminary data.</text>
</comment>
<evidence type="ECO:0000313" key="2">
    <source>
        <dbReference type="Proteomes" id="UP000004596"/>
    </source>
</evidence>
<sequence>MKEYLFDKYLSFKQTFVLKNACIYKVVFDAVIYKSKNLHLIYL</sequence>
<reference evidence="1 2" key="1">
    <citation type="submission" date="2008-04" db="EMBL/GenBank/DDBJ databases">
        <title>Draft genome sequence of Bacteroides intestinalis (DSM 17393).</title>
        <authorList>
            <person name="Sudarsanam P."/>
            <person name="Ley R."/>
            <person name="Guruge J."/>
            <person name="Turnbaugh P.J."/>
            <person name="Mahowald M."/>
            <person name="Liep D."/>
            <person name="Gordon J."/>
        </authorList>
    </citation>
    <scope>NUCLEOTIDE SEQUENCE [LARGE SCALE GENOMIC DNA]</scope>
    <source>
        <strain evidence="1 2">DSM 17393</strain>
    </source>
</reference>
<gene>
    <name evidence="1" type="ORF">BACINT_03967</name>
</gene>
<reference evidence="1 2" key="2">
    <citation type="submission" date="2008-04" db="EMBL/GenBank/DDBJ databases">
        <authorList>
            <person name="Fulton L."/>
            <person name="Clifton S."/>
            <person name="Fulton B."/>
            <person name="Xu J."/>
            <person name="Minx P."/>
            <person name="Pepin K.H."/>
            <person name="Johnson M."/>
            <person name="Thiruvilangam P."/>
            <person name="Bhonagiri V."/>
            <person name="Nash W.E."/>
            <person name="Mardis E.R."/>
            <person name="Wilson R.K."/>
        </authorList>
    </citation>
    <scope>NUCLEOTIDE SEQUENCE [LARGE SCALE GENOMIC DNA]</scope>
    <source>
        <strain evidence="1 2">DSM 17393</strain>
    </source>
</reference>
<protein>
    <submittedName>
        <fullName evidence="1">Uncharacterized protein</fullName>
    </submittedName>
</protein>
<dbReference type="AlphaFoldDB" id="B3CDI0"/>
<name>B3CDI0_9BACE</name>
<dbReference type="EMBL" id="ABJL02000008">
    <property type="protein sequence ID" value="EDV04826.1"/>
    <property type="molecule type" value="Genomic_DNA"/>
</dbReference>
<evidence type="ECO:0000313" key="1">
    <source>
        <dbReference type="EMBL" id="EDV04826.1"/>
    </source>
</evidence>
<dbReference type="Proteomes" id="UP000004596">
    <property type="component" value="Unassembled WGS sequence"/>
</dbReference>